<dbReference type="SUPFAM" id="SSF88659">
    <property type="entry name" value="Sigma3 and sigma4 domains of RNA polymerase sigma factors"/>
    <property type="match status" value="1"/>
</dbReference>
<dbReference type="GO" id="GO:0003677">
    <property type="term" value="F:DNA binding"/>
    <property type="evidence" value="ECO:0007669"/>
    <property type="project" value="InterPro"/>
</dbReference>
<dbReference type="InterPro" id="IPR013249">
    <property type="entry name" value="RNA_pol_sigma70_r4_t2"/>
</dbReference>
<reference evidence="7 8" key="1">
    <citation type="submission" date="2019-01" db="EMBL/GenBank/DDBJ databases">
        <title>Spirosoma flava sp. nov., a propanil-degrading bacterium isolated from herbicide-contaminated soil.</title>
        <authorList>
            <person name="Zhang L."/>
            <person name="Jiang J.-D."/>
        </authorList>
    </citation>
    <scope>NUCLEOTIDE SEQUENCE [LARGE SCALE GENOMIC DNA]</scope>
    <source>
        <strain evidence="7 8">TY50</strain>
    </source>
</reference>
<dbReference type="Pfam" id="PF08281">
    <property type="entry name" value="Sigma70_r4_2"/>
    <property type="match status" value="1"/>
</dbReference>
<evidence type="ECO:0000259" key="6">
    <source>
        <dbReference type="Pfam" id="PF08281"/>
    </source>
</evidence>
<gene>
    <name evidence="7" type="ORF">EQG79_14730</name>
</gene>
<evidence type="ECO:0000256" key="4">
    <source>
        <dbReference type="ARBA" id="ARBA00023163"/>
    </source>
</evidence>
<dbReference type="InterPro" id="IPR014284">
    <property type="entry name" value="RNA_pol_sigma-70_dom"/>
</dbReference>
<protein>
    <submittedName>
        <fullName evidence="7">RNA polymerase sigma factor</fullName>
    </submittedName>
</protein>
<evidence type="ECO:0000259" key="5">
    <source>
        <dbReference type="Pfam" id="PF04542"/>
    </source>
</evidence>
<dbReference type="InterPro" id="IPR013324">
    <property type="entry name" value="RNA_pol_sigma_r3/r4-like"/>
</dbReference>
<dbReference type="Gene3D" id="1.10.10.10">
    <property type="entry name" value="Winged helix-like DNA-binding domain superfamily/Winged helix DNA-binding domain"/>
    <property type="match status" value="1"/>
</dbReference>
<sequence length="195" mass="22523">MAFFGRKSYKTLTELVAGCQRQEPRAQRAFYERYQERMLGVCVRYARTVAEAEDIFQEAFLKVFTHINDITKPESADSWVKSVVVRTAINYYHRTTLPQEHLTSYESSHESLASDEHLHILAGYNLEVLLGLLARLPDLYRLVVNLYLIEGYSHAEIALLLTIPEATVRSRFSRGRQLLLTDIEQHGIQRHELLG</sequence>
<dbReference type="AlphaFoldDB" id="A0A4Q2UKM0"/>
<dbReference type="InterPro" id="IPR013325">
    <property type="entry name" value="RNA_pol_sigma_r2"/>
</dbReference>
<comment type="similarity">
    <text evidence="1">Belongs to the sigma-70 factor family. ECF subfamily.</text>
</comment>
<dbReference type="InterPro" id="IPR039425">
    <property type="entry name" value="RNA_pol_sigma-70-like"/>
</dbReference>
<evidence type="ECO:0000313" key="7">
    <source>
        <dbReference type="EMBL" id="RYC69844.1"/>
    </source>
</evidence>
<dbReference type="GO" id="GO:0006352">
    <property type="term" value="P:DNA-templated transcription initiation"/>
    <property type="evidence" value="ECO:0007669"/>
    <property type="project" value="InterPro"/>
</dbReference>
<dbReference type="GO" id="GO:0016987">
    <property type="term" value="F:sigma factor activity"/>
    <property type="evidence" value="ECO:0007669"/>
    <property type="project" value="UniProtKB-KW"/>
</dbReference>
<dbReference type="PANTHER" id="PTHR43133:SF46">
    <property type="entry name" value="RNA POLYMERASE SIGMA-70 FACTOR ECF SUBFAMILY"/>
    <property type="match status" value="1"/>
</dbReference>
<keyword evidence="4" id="KW-0804">Transcription</keyword>
<keyword evidence="8" id="KW-1185">Reference proteome</keyword>
<dbReference type="EMBL" id="SBLB01000003">
    <property type="protein sequence ID" value="RYC69844.1"/>
    <property type="molecule type" value="Genomic_DNA"/>
</dbReference>
<keyword evidence="2" id="KW-0805">Transcription regulation</keyword>
<feature type="domain" description="RNA polymerase sigma factor 70 region 4 type 2" evidence="6">
    <location>
        <begin position="127"/>
        <end position="179"/>
    </location>
</feature>
<dbReference type="Gene3D" id="1.10.1740.10">
    <property type="match status" value="1"/>
</dbReference>
<dbReference type="NCBIfam" id="TIGR02937">
    <property type="entry name" value="sigma70-ECF"/>
    <property type="match status" value="1"/>
</dbReference>
<dbReference type="InterPro" id="IPR007627">
    <property type="entry name" value="RNA_pol_sigma70_r2"/>
</dbReference>
<dbReference type="CDD" id="cd06171">
    <property type="entry name" value="Sigma70_r4"/>
    <property type="match status" value="1"/>
</dbReference>
<feature type="domain" description="RNA polymerase sigma-70 region 2" evidence="5">
    <location>
        <begin position="30"/>
        <end position="94"/>
    </location>
</feature>
<dbReference type="Pfam" id="PF04542">
    <property type="entry name" value="Sigma70_r2"/>
    <property type="match status" value="1"/>
</dbReference>
<proteinExistence type="inferred from homology"/>
<evidence type="ECO:0000256" key="1">
    <source>
        <dbReference type="ARBA" id="ARBA00010641"/>
    </source>
</evidence>
<dbReference type="InterPro" id="IPR036388">
    <property type="entry name" value="WH-like_DNA-bd_sf"/>
</dbReference>
<organism evidence="7 8">
    <name type="scientific">Spirosoma sordidisoli</name>
    <dbReference type="NCBI Taxonomy" id="2502893"/>
    <lineage>
        <taxon>Bacteria</taxon>
        <taxon>Pseudomonadati</taxon>
        <taxon>Bacteroidota</taxon>
        <taxon>Cytophagia</taxon>
        <taxon>Cytophagales</taxon>
        <taxon>Cytophagaceae</taxon>
        <taxon>Spirosoma</taxon>
    </lineage>
</organism>
<dbReference type="RefSeq" id="WP_129602194.1">
    <property type="nucleotide sequence ID" value="NZ_SBLB01000003.1"/>
</dbReference>
<evidence type="ECO:0000256" key="3">
    <source>
        <dbReference type="ARBA" id="ARBA00023082"/>
    </source>
</evidence>
<dbReference type="PANTHER" id="PTHR43133">
    <property type="entry name" value="RNA POLYMERASE ECF-TYPE SIGMA FACTO"/>
    <property type="match status" value="1"/>
</dbReference>
<dbReference type="SUPFAM" id="SSF88946">
    <property type="entry name" value="Sigma2 domain of RNA polymerase sigma factors"/>
    <property type="match status" value="1"/>
</dbReference>
<evidence type="ECO:0000313" key="8">
    <source>
        <dbReference type="Proteomes" id="UP000290407"/>
    </source>
</evidence>
<keyword evidence="3" id="KW-0731">Sigma factor</keyword>
<comment type="caution">
    <text evidence="7">The sequence shown here is derived from an EMBL/GenBank/DDBJ whole genome shotgun (WGS) entry which is preliminary data.</text>
</comment>
<evidence type="ECO:0000256" key="2">
    <source>
        <dbReference type="ARBA" id="ARBA00023015"/>
    </source>
</evidence>
<accession>A0A4Q2UKM0</accession>
<name>A0A4Q2UKM0_9BACT</name>
<dbReference type="Proteomes" id="UP000290407">
    <property type="component" value="Unassembled WGS sequence"/>
</dbReference>